<keyword evidence="1" id="KW-0472">Membrane</keyword>
<keyword evidence="1" id="KW-1133">Transmembrane helix</keyword>
<dbReference type="NCBIfam" id="NF037970">
    <property type="entry name" value="vanZ_1"/>
    <property type="match status" value="1"/>
</dbReference>
<dbReference type="EMBL" id="LBUT01000013">
    <property type="protein sequence ID" value="KKQ69665.1"/>
    <property type="molecule type" value="Genomic_DNA"/>
</dbReference>
<name>A0A0G0K2J6_9BACT</name>
<reference evidence="3 4" key="1">
    <citation type="journal article" date="2015" name="Nature">
        <title>rRNA introns, odd ribosomes, and small enigmatic genomes across a large radiation of phyla.</title>
        <authorList>
            <person name="Brown C.T."/>
            <person name="Hug L.A."/>
            <person name="Thomas B.C."/>
            <person name="Sharon I."/>
            <person name="Castelle C.J."/>
            <person name="Singh A."/>
            <person name="Wilkins M.J."/>
            <person name="Williams K.H."/>
            <person name="Banfield J.F."/>
        </authorList>
    </citation>
    <scope>NUCLEOTIDE SEQUENCE [LARGE SCALE GENOMIC DNA]</scope>
</reference>
<dbReference type="AlphaFoldDB" id="A0A0G0K2J6"/>
<evidence type="ECO:0000259" key="2">
    <source>
        <dbReference type="Pfam" id="PF04892"/>
    </source>
</evidence>
<dbReference type="Pfam" id="PF04892">
    <property type="entry name" value="VanZ"/>
    <property type="match status" value="1"/>
</dbReference>
<evidence type="ECO:0000313" key="3">
    <source>
        <dbReference type="EMBL" id="KKQ69665.1"/>
    </source>
</evidence>
<dbReference type="Proteomes" id="UP000034406">
    <property type="component" value="Unassembled WGS sequence"/>
</dbReference>
<proteinExistence type="predicted"/>
<sequence>MPKKLIKFIPALLWMIFIFYLSSSPTDIVPGTDTQRFIFFKSLHLTEYAILFILVEYAIGKFSHSLIISALYSITDEIHQLFVPGRHGKFTDIIIDLTGIFLGLIFLKIFFTHPGLKKLFRR</sequence>
<dbReference type="InterPro" id="IPR006976">
    <property type="entry name" value="VanZ-like"/>
</dbReference>
<feature type="transmembrane region" description="Helical" evidence="1">
    <location>
        <begin position="93"/>
        <end position="111"/>
    </location>
</feature>
<comment type="caution">
    <text evidence="3">The sequence shown here is derived from an EMBL/GenBank/DDBJ whole genome shotgun (WGS) entry which is preliminary data.</text>
</comment>
<evidence type="ECO:0000256" key="1">
    <source>
        <dbReference type="SAM" id="Phobius"/>
    </source>
</evidence>
<dbReference type="STRING" id="1618490.US90_C0013G0006"/>
<keyword evidence="1" id="KW-0812">Transmembrane</keyword>
<organism evidence="3 4">
    <name type="scientific">Candidatus Shapirobacteria bacterium GW2011_GWE2_38_30</name>
    <dbReference type="NCBI Taxonomy" id="1618490"/>
    <lineage>
        <taxon>Bacteria</taxon>
        <taxon>Candidatus Shapironibacteriota</taxon>
    </lineage>
</organism>
<gene>
    <name evidence="3" type="ORF">US90_C0013G0006</name>
</gene>
<accession>A0A0G0K2J6</accession>
<feature type="domain" description="VanZ-like" evidence="2">
    <location>
        <begin position="9"/>
        <end position="110"/>
    </location>
</feature>
<evidence type="ECO:0000313" key="4">
    <source>
        <dbReference type="Proteomes" id="UP000034406"/>
    </source>
</evidence>
<protein>
    <submittedName>
        <fullName evidence="3">VanZ-like protein</fullName>
    </submittedName>
</protein>